<evidence type="ECO:0000313" key="2">
    <source>
        <dbReference type="EMBL" id="SEB07226.1"/>
    </source>
</evidence>
<reference evidence="2 3" key="1">
    <citation type="submission" date="2016-10" db="EMBL/GenBank/DDBJ databases">
        <authorList>
            <person name="de Groot N.N."/>
        </authorList>
    </citation>
    <scope>NUCLEOTIDE SEQUENCE [LARGE SCALE GENOMIC DNA]</scope>
    <source>
        <strain evidence="2 3">DSM 21228</strain>
    </source>
</reference>
<dbReference type="Gene3D" id="1.20.120.1490">
    <property type="match status" value="1"/>
</dbReference>
<organism evidence="2 3">
    <name type="scientific">Thiothrix caldifontis</name>
    <dbReference type="NCBI Taxonomy" id="525918"/>
    <lineage>
        <taxon>Bacteria</taxon>
        <taxon>Pseudomonadati</taxon>
        <taxon>Pseudomonadota</taxon>
        <taxon>Gammaproteobacteria</taxon>
        <taxon>Thiotrichales</taxon>
        <taxon>Thiotrichaceae</taxon>
        <taxon>Thiothrix</taxon>
    </lineage>
</organism>
<keyword evidence="1" id="KW-0732">Signal</keyword>
<evidence type="ECO:0000313" key="3">
    <source>
        <dbReference type="Proteomes" id="UP000199397"/>
    </source>
</evidence>
<keyword evidence="3" id="KW-1185">Reference proteome</keyword>
<dbReference type="RefSeq" id="WP_093070541.1">
    <property type="nucleotide sequence ID" value="NZ_FNQP01000031.1"/>
</dbReference>
<gene>
    <name evidence="2" type="ORF">SAMN05660964_03393</name>
</gene>
<dbReference type="STRING" id="525918.SAMN05660964_03393"/>
<dbReference type="OrthoDB" id="7065572at2"/>
<proteinExistence type="predicted"/>
<evidence type="ECO:0008006" key="4">
    <source>
        <dbReference type="Google" id="ProtNLM"/>
    </source>
</evidence>
<dbReference type="EMBL" id="FNQP01000031">
    <property type="protein sequence ID" value="SEB07226.1"/>
    <property type="molecule type" value="Genomic_DNA"/>
</dbReference>
<sequence length="105" mass="11159">MLKPISYLLLSAALVGVAVADDAAKPAPAQAMPAATAASPMDAEKALAEASMNGTSEADLMKQFDEMAAMRRALAEQKTKCRDHMQTILTPEQWTQVVTLQKAAL</sequence>
<accession>A0A1H4GC84</accession>
<feature type="signal peptide" evidence="1">
    <location>
        <begin position="1"/>
        <end position="20"/>
    </location>
</feature>
<dbReference type="AlphaFoldDB" id="A0A1H4GC84"/>
<evidence type="ECO:0000256" key="1">
    <source>
        <dbReference type="SAM" id="SignalP"/>
    </source>
</evidence>
<name>A0A1H4GC84_9GAMM</name>
<dbReference type="Proteomes" id="UP000199397">
    <property type="component" value="Unassembled WGS sequence"/>
</dbReference>
<feature type="chain" id="PRO_5011502089" description="LTXXQ motif family protein" evidence="1">
    <location>
        <begin position="21"/>
        <end position="105"/>
    </location>
</feature>
<protein>
    <recommendedName>
        <fullName evidence="4">LTXXQ motif family protein</fullName>
    </recommendedName>
</protein>